<reference evidence="3 4" key="1">
    <citation type="submission" date="2023-01" db="EMBL/GenBank/DDBJ databases">
        <authorList>
            <person name="Whitehead M."/>
        </authorList>
    </citation>
    <scope>NUCLEOTIDE SEQUENCE [LARGE SCALE GENOMIC DNA]</scope>
</reference>
<dbReference type="Pfam" id="PF00829">
    <property type="entry name" value="Ribosomal_L21p"/>
    <property type="match status" value="1"/>
</dbReference>
<sequence length="195" mass="22144">MLCNKLLKLASKTVQTVSTNRIAVAAASSLNVRSFSASISQEYVVDNTIAHKTFSDTIIQTVNEAVKNNNRLFAVVHICGKQFKVTDNDLVLIDGYWPPNVGDRIKLQKVLLVGGKDFTLIGRPVLDPDTVQVTATVVDKDLSHTRTHFERIKRKQFMRINFIRKEITMLRINSVFITQNIDNRKEVQEMGRRVM</sequence>
<dbReference type="PANTHER" id="PTHR21349">
    <property type="entry name" value="50S RIBOSOMAL PROTEIN L21"/>
    <property type="match status" value="1"/>
</dbReference>
<evidence type="ECO:0000256" key="2">
    <source>
        <dbReference type="ARBA" id="ARBA00044129"/>
    </source>
</evidence>
<gene>
    <name evidence="3" type="ORF">MEUPH1_LOCUS2778</name>
</gene>
<organism evidence="3 4">
    <name type="scientific">Macrosiphum euphorbiae</name>
    <name type="common">potato aphid</name>
    <dbReference type="NCBI Taxonomy" id="13131"/>
    <lineage>
        <taxon>Eukaryota</taxon>
        <taxon>Metazoa</taxon>
        <taxon>Ecdysozoa</taxon>
        <taxon>Arthropoda</taxon>
        <taxon>Hexapoda</taxon>
        <taxon>Insecta</taxon>
        <taxon>Pterygota</taxon>
        <taxon>Neoptera</taxon>
        <taxon>Paraneoptera</taxon>
        <taxon>Hemiptera</taxon>
        <taxon>Sternorrhyncha</taxon>
        <taxon>Aphidomorpha</taxon>
        <taxon>Aphidoidea</taxon>
        <taxon>Aphididae</taxon>
        <taxon>Macrosiphini</taxon>
        <taxon>Macrosiphum</taxon>
    </lineage>
</organism>
<dbReference type="EMBL" id="CARXXK010000001">
    <property type="protein sequence ID" value="CAI6345810.1"/>
    <property type="molecule type" value="Genomic_DNA"/>
</dbReference>
<protein>
    <recommendedName>
        <fullName evidence="2">Large ribosomal subunit protein bL21m</fullName>
    </recommendedName>
</protein>
<dbReference type="AlphaFoldDB" id="A0AAV0VQF4"/>
<comment type="caution">
    <text evidence="3">The sequence shown here is derived from an EMBL/GenBank/DDBJ whole genome shotgun (WGS) entry which is preliminary data.</text>
</comment>
<dbReference type="Proteomes" id="UP001160148">
    <property type="component" value="Unassembled WGS sequence"/>
</dbReference>
<evidence type="ECO:0000313" key="3">
    <source>
        <dbReference type="EMBL" id="CAI6345810.1"/>
    </source>
</evidence>
<dbReference type="GO" id="GO:0005762">
    <property type="term" value="C:mitochondrial large ribosomal subunit"/>
    <property type="evidence" value="ECO:0007669"/>
    <property type="project" value="TreeGrafter"/>
</dbReference>
<accession>A0AAV0VQF4</accession>
<dbReference type="PANTHER" id="PTHR21349:SF0">
    <property type="entry name" value="LARGE RIBOSOMAL SUBUNIT PROTEIN BL21M"/>
    <property type="match status" value="1"/>
</dbReference>
<evidence type="ECO:0000256" key="1">
    <source>
        <dbReference type="ARBA" id="ARBA00008563"/>
    </source>
</evidence>
<dbReference type="InterPro" id="IPR028909">
    <property type="entry name" value="bL21-like"/>
</dbReference>
<name>A0AAV0VQF4_9HEMI</name>
<dbReference type="InterPro" id="IPR036164">
    <property type="entry name" value="bL21-like_sf"/>
</dbReference>
<dbReference type="GO" id="GO:0003735">
    <property type="term" value="F:structural constituent of ribosome"/>
    <property type="evidence" value="ECO:0007669"/>
    <property type="project" value="TreeGrafter"/>
</dbReference>
<comment type="similarity">
    <text evidence="1">Belongs to the bacterial ribosomal protein bL21 family.</text>
</comment>
<proteinExistence type="inferred from homology"/>
<dbReference type="SUPFAM" id="SSF141091">
    <property type="entry name" value="L21p-like"/>
    <property type="match status" value="1"/>
</dbReference>
<evidence type="ECO:0000313" key="4">
    <source>
        <dbReference type="Proteomes" id="UP001160148"/>
    </source>
</evidence>
<keyword evidence="4" id="KW-1185">Reference proteome</keyword>